<evidence type="ECO:0000313" key="8">
    <source>
        <dbReference type="Proteomes" id="UP000325458"/>
    </source>
</evidence>
<dbReference type="EMBL" id="MIGA01000004">
    <property type="protein sequence ID" value="OSY47498.1"/>
    <property type="molecule type" value="Genomic_DNA"/>
</dbReference>
<dbReference type="InterPro" id="IPR027417">
    <property type="entry name" value="P-loop_NTPase"/>
</dbReference>
<protein>
    <submittedName>
        <fullName evidence="6">ATP-binding cassette domain-containing protein</fullName>
    </submittedName>
    <submittedName>
        <fullName evidence="5">Osmoprotectant uptake system substrate-binding protein OsmF</fullName>
    </submittedName>
</protein>
<evidence type="ECO:0000256" key="1">
    <source>
        <dbReference type="ARBA" id="ARBA00022967"/>
    </source>
</evidence>
<dbReference type="KEGG" id="spla:CP981_01510"/>
<reference evidence="6 8" key="2">
    <citation type="submission" date="2017-09" db="EMBL/GenBank/DDBJ databases">
        <authorList>
            <person name="Lee N."/>
            <person name="Cho B.-K."/>
        </authorList>
    </citation>
    <scope>NUCLEOTIDE SEQUENCE [LARGE SCALE GENOMIC DNA]</scope>
    <source>
        <strain evidence="6 8">ATCC 23948</strain>
    </source>
</reference>
<dbReference type="Gene3D" id="3.40.190.120">
    <property type="entry name" value="Osmoprotection protein (prox), domain 2"/>
    <property type="match status" value="1"/>
</dbReference>
<dbReference type="SUPFAM" id="SSF53850">
    <property type="entry name" value="Periplasmic binding protein-like II"/>
    <property type="match status" value="1"/>
</dbReference>
<evidence type="ECO:0000313" key="6">
    <source>
        <dbReference type="EMBL" id="QEV50525.1"/>
    </source>
</evidence>
<dbReference type="AlphaFoldDB" id="A0AAE6NEQ5"/>
<dbReference type="Pfam" id="PF04069">
    <property type="entry name" value="OpuAC"/>
    <property type="match status" value="1"/>
</dbReference>
<dbReference type="InterPro" id="IPR007210">
    <property type="entry name" value="ABC_Gly_betaine_transp_sub-bd"/>
</dbReference>
<dbReference type="PANTHER" id="PTHR43423">
    <property type="entry name" value="ABC TRANSPORTER I FAMILY MEMBER 17"/>
    <property type="match status" value="1"/>
</dbReference>
<evidence type="ECO:0000256" key="2">
    <source>
        <dbReference type="SAM" id="MobiDB-lite"/>
    </source>
</evidence>
<dbReference type="InterPro" id="IPR003439">
    <property type="entry name" value="ABC_transporter-like_ATP-bd"/>
</dbReference>
<feature type="region of interest" description="Disordered" evidence="2">
    <location>
        <begin position="1"/>
        <end position="66"/>
    </location>
</feature>
<reference evidence="5 7" key="1">
    <citation type="submission" date="2016-09" db="EMBL/GenBank/DDBJ databases">
        <title>Streptomyces platensis DSM40041, a candidate organism with high potential of specific P450 cytochromes.</title>
        <authorList>
            <person name="Grumaz C."/>
            <person name="Vainshtein Y."/>
            <person name="Kirstahler P."/>
            <person name="Sohn K."/>
        </authorList>
    </citation>
    <scope>NUCLEOTIDE SEQUENCE [LARGE SCALE GENOMIC DNA]</scope>
    <source>
        <strain evidence="5 7">DSM 40041</strain>
    </source>
</reference>
<feature type="compositionally biased region" description="Low complexity" evidence="2">
    <location>
        <begin position="10"/>
        <end position="29"/>
    </location>
</feature>
<keyword evidence="7" id="KW-1185">Reference proteome</keyword>
<dbReference type="RefSeq" id="WP_085923188.1">
    <property type="nucleotide sequence ID" value="NZ_CP023691.1"/>
</dbReference>
<dbReference type="CDD" id="cd13611">
    <property type="entry name" value="PBP2_YehZ"/>
    <property type="match status" value="1"/>
</dbReference>
<name>A0AAE6NEQ5_STRPT</name>
<organism evidence="6 8">
    <name type="scientific">Streptomyces platensis</name>
    <dbReference type="NCBI Taxonomy" id="58346"/>
    <lineage>
        <taxon>Bacteria</taxon>
        <taxon>Bacillati</taxon>
        <taxon>Actinomycetota</taxon>
        <taxon>Actinomycetes</taxon>
        <taxon>Kitasatosporales</taxon>
        <taxon>Streptomycetaceae</taxon>
        <taxon>Streptomyces</taxon>
    </lineage>
</organism>
<dbReference type="Gene3D" id="3.40.50.300">
    <property type="entry name" value="P-loop containing nucleotide triphosphate hydrolases"/>
    <property type="match status" value="1"/>
</dbReference>
<feature type="domain" description="ABC-type glycine betaine transport system substrate-binding" evidence="4">
    <location>
        <begin position="163"/>
        <end position="430"/>
    </location>
</feature>
<evidence type="ECO:0000313" key="5">
    <source>
        <dbReference type="EMBL" id="OSY47498.1"/>
    </source>
</evidence>
<dbReference type="SUPFAM" id="SSF52540">
    <property type="entry name" value="P-loop containing nucleoside triphosphate hydrolases"/>
    <property type="match status" value="1"/>
</dbReference>
<dbReference type="Proteomes" id="UP000325458">
    <property type="component" value="Chromosome"/>
</dbReference>
<dbReference type="GO" id="GO:0043190">
    <property type="term" value="C:ATP-binding cassette (ABC) transporter complex"/>
    <property type="evidence" value="ECO:0007669"/>
    <property type="project" value="InterPro"/>
</dbReference>
<dbReference type="EMBL" id="CP023691">
    <property type="protein sequence ID" value="QEV50525.1"/>
    <property type="molecule type" value="Genomic_DNA"/>
</dbReference>
<dbReference type="Pfam" id="PF00005">
    <property type="entry name" value="ABC_tran"/>
    <property type="match status" value="1"/>
</dbReference>
<dbReference type="GO" id="GO:0005524">
    <property type="term" value="F:ATP binding"/>
    <property type="evidence" value="ECO:0007669"/>
    <property type="project" value="UniProtKB-KW"/>
</dbReference>
<evidence type="ECO:0000259" key="3">
    <source>
        <dbReference type="Pfam" id="PF00005"/>
    </source>
</evidence>
<accession>A0AAE6NEQ5</accession>
<keyword evidence="6" id="KW-0067">ATP-binding</keyword>
<dbReference type="Proteomes" id="UP000194225">
    <property type="component" value="Unassembled WGS sequence"/>
</dbReference>
<keyword evidence="6" id="KW-0547">Nucleotide-binding</keyword>
<dbReference type="PANTHER" id="PTHR43423:SF1">
    <property type="entry name" value="ABC TRANSPORTER I FAMILY MEMBER 17"/>
    <property type="match status" value="1"/>
</dbReference>
<feature type="domain" description="ABC transporter" evidence="3">
    <location>
        <begin position="59"/>
        <end position="109"/>
    </location>
</feature>
<dbReference type="Gene3D" id="3.40.190.10">
    <property type="entry name" value="Periplasmic binding protein-like II"/>
    <property type="match status" value="1"/>
</dbReference>
<evidence type="ECO:0000259" key="4">
    <source>
        <dbReference type="Pfam" id="PF04069"/>
    </source>
</evidence>
<proteinExistence type="predicted"/>
<dbReference type="GO" id="GO:0016887">
    <property type="term" value="F:ATP hydrolysis activity"/>
    <property type="evidence" value="ECO:0007669"/>
    <property type="project" value="InterPro"/>
</dbReference>
<dbReference type="GO" id="GO:0022857">
    <property type="term" value="F:transmembrane transporter activity"/>
    <property type="evidence" value="ECO:0007669"/>
    <property type="project" value="InterPro"/>
</dbReference>
<keyword evidence="1" id="KW-1278">Translocase</keyword>
<evidence type="ECO:0000313" key="7">
    <source>
        <dbReference type="Proteomes" id="UP000194225"/>
    </source>
</evidence>
<sequence length="439" mass="46151">MADSAEIVEPTSPASGAVGPGGSARSAGPDRPAAAGASIRPDNLTKRCPDSQAPAVEDVTRDEAAGETVTLVGPSDCGKSTTLKMINRLIEPASGQSTIGGEGVTGINPVGLRRTIVVRTAVAGALLLAAAGLSGCGLTSGSPMADSVQPGSIGKGRPLNGAQLTVTSKEFTEQIVLGQIMGLVFKAAGAEVLDRTNIQGSIGAREAVKSGAADGMYEYTGTAWITYLGHTKRVVDPYEQWEAVREEDRRNGVTWLHAAPLNNTYALVSNQANAQKYRLRTLSDVARLTKKDPGAATICGGSEFSVREDGLPGVAKTYGFALRRGNFKKMDDGVVYTQVAEGSACALGVAATTDGRIPELKLKVLEDDRHFFPNYNAAPEMNSATMRKYPAIADLLAPITKRLTGAEAQRLNARVDVDGEDPHEVAKDWLVREGFIREG</sequence>
<dbReference type="GeneID" id="90922012"/>
<gene>
    <name evidence="5" type="primary">osmF_1</name>
    <name evidence="5" type="ORF">BG653_01216</name>
    <name evidence="6" type="ORF">CP981_01510</name>
</gene>